<dbReference type="EMBL" id="JFFI01001294">
    <property type="protein sequence ID" value="KXH61313.1"/>
    <property type="molecule type" value="Genomic_DNA"/>
</dbReference>
<protein>
    <submittedName>
        <fullName evidence="1">Uncharacterized protein</fullName>
    </submittedName>
</protein>
<gene>
    <name evidence="1" type="ORF">CSAL01_12330</name>
</gene>
<reference evidence="1 2" key="1">
    <citation type="submission" date="2014-02" db="EMBL/GenBank/DDBJ databases">
        <title>The genome sequence of Colletotrichum salicis CBS 607.94.</title>
        <authorList>
            <person name="Baroncelli R."/>
            <person name="Thon M.R."/>
        </authorList>
    </citation>
    <scope>NUCLEOTIDE SEQUENCE [LARGE SCALE GENOMIC DNA]</scope>
    <source>
        <strain evidence="1 2">CBS 607.94</strain>
    </source>
</reference>
<proteinExistence type="predicted"/>
<organism evidence="1 2">
    <name type="scientific">Colletotrichum salicis</name>
    <dbReference type="NCBI Taxonomy" id="1209931"/>
    <lineage>
        <taxon>Eukaryota</taxon>
        <taxon>Fungi</taxon>
        <taxon>Dikarya</taxon>
        <taxon>Ascomycota</taxon>
        <taxon>Pezizomycotina</taxon>
        <taxon>Sordariomycetes</taxon>
        <taxon>Hypocreomycetidae</taxon>
        <taxon>Glomerellales</taxon>
        <taxon>Glomerellaceae</taxon>
        <taxon>Colletotrichum</taxon>
        <taxon>Colletotrichum acutatum species complex</taxon>
    </lineage>
</organism>
<name>A0A135ULQ3_9PEZI</name>
<evidence type="ECO:0000313" key="2">
    <source>
        <dbReference type="Proteomes" id="UP000070121"/>
    </source>
</evidence>
<evidence type="ECO:0000313" key="1">
    <source>
        <dbReference type="EMBL" id="KXH61313.1"/>
    </source>
</evidence>
<comment type="caution">
    <text evidence="1">The sequence shown here is derived from an EMBL/GenBank/DDBJ whole genome shotgun (WGS) entry which is preliminary data.</text>
</comment>
<dbReference type="Proteomes" id="UP000070121">
    <property type="component" value="Unassembled WGS sequence"/>
</dbReference>
<sequence length="211" mass="23431">MEPLYFQYAHTEPHRFLSASIWELQITPITPIDAISPMGMIACETRRNQICLRPRVGKSSDSDAGRSLIPALVDSQARYCLVKKENLCSTGRPRDSAQTGPALAHRIGGLQEIDSKSDIVYKTIDDLKHNVPDSLWVTSKDPSSMDRANAPDDFAVGHMKVYILLWLVGRRFLTDSLGKRGRNEVGSSTSIGNRIYRVPVDASPGHKDAIR</sequence>
<dbReference type="AlphaFoldDB" id="A0A135ULQ3"/>
<accession>A0A135ULQ3</accession>
<keyword evidence="2" id="KW-1185">Reference proteome</keyword>